<keyword evidence="3 10" id="KW-0813">Transport</keyword>
<proteinExistence type="inferred from homology"/>
<dbReference type="GO" id="GO:0005886">
    <property type="term" value="C:plasma membrane"/>
    <property type="evidence" value="ECO:0007669"/>
    <property type="project" value="UniProtKB-SubCell"/>
</dbReference>
<dbReference type="PRINTS" id="PR01374">
    <property type="entry name" value="TONBPROTEIN"/>
</dbReference>
<protein>
    <recommendedName>
        <fullName evidence="10">Protein TonB</fullName>
    </recommendedName>
</protein>
<evidence type="ECO:0000256" key="6">
    <source>
        <dbReference type="ARBA" id="ARBA00022692"/>
    </source>
</evidence>
<dbReference type="InterPro" id="IPR003538">
    <property type="entry name" value="TonB"/>
</dbReference>
<evidence type="ECO:0000256" key="8">
    <source>
        <dbReference type="ARBA" id="ARBA00022989"/>
    </source>
</evidence>
<feature type="compositionally biased region" description="Basic and acidic residues" evidence="11">
    <location>
        <begin position="37"/>
        <end position="61"/>
    </location>
</feature>
<keyword evidence="10" id="KW-0735">Signal-anchor</keyword>
<keyword evidence="9" id="KW-0472">Membrane</keyword>
<evidence type="ECO:0000256" key="2">
    <source>
        <dbReference type="ARBA" id="ARBA00006555"/>
    </source>
</evidence>
<keyword evidence="4 10" id="KW-1003">Cell membrane</keyword>
<feature type="compositionally biased region" description="Low complexity" evidence="11">
    <location>
        <begin position="75"/>
        <end position="94"/>
    </location>
</feature>
<dbReference type="GO" id="GO:0030288">
    <property type="term" value="C:outer membrane-bounded periplasmic space"/>
    <property type="evidence" value="ECO:0007669"/>
    <property type="project" value="InterPro"/>
</dbReference>
<dbReference type="InterPro" id="IPR051045">
    <property type="entry name" value="TonB-dependent_transducer"/>
</dbReference>
<dbReference type="GO" id="GO:0031992">
    <property type="term" value="F:energy transducer activity"/>
    <property type="evidence" value="ECO:0007669"/>
    <property type="project" value="InterPro"/>
</dbReference>
<gene>
    <name evidence="13" type="ORF">VCB98_03110</name>
</gene>
<evidence type="ECO:0000256" key="3">
    <source>
        <dbReference type="ARBA" id="ARBA00022448"/>
    </source>
</evidence>
<keyword evidence="14" id="KW-1185">Reference proteome</keyword>
<comment type="caution">
    <text evidence="13">The sequence shown here is derived from an EMBL/GenBank/DDBJ whole genome shotgun (WGS) entry which is preliminary data.</text>
</comment>
<evidence type="ECO:0000256" key="11">
    <source>
        <dbReference type="SAM" id="MobiDB-lite"/>
    </source>
</evidence>
<keyword evidence="5 10" id="KW-0997">Cell inner membrane</keyword>
<dbReference type="SUPFAM" id="SSF74653">
    <property type="entry name" value="TolA/TonB C-terminal domain"/>
    <property type="match status" value="1"/>
</dbReference>
<evidence type="ECO:0000313" key="14">
    <source>
        <dbReference type="Proteomes" id="UP001302316"/>
    </source>
</evidence>
<dbReference type="GO" id="GO:0015891">
    <property type="term" value="P:siderophore transport"/>
    <property type="evidence" value="ECO:0007669"/>
    <property type="project" value="InterPro"/>
</dbReference>
<accession>A0AAP6JDJ8</accession>
<evidence type="ECO:0000256" key="4">
    <source>
        <dbReference type="ARBA" id="ARBA00022475"/>
    </source>
</evidence>
<evidence type="ECO:0000259" key="12">
    <source>
        <dbReference type="PROSITE" id="PS52015"/>
    </source>
</evidence>
<name>A0AAP6JDJ8_9GAMM</name>
<evidence type="ECO:0000256" key="7">
    <source>
        <dbReference type="ARBA" id="ARBA00022927"/>
    </source>
</evidence>
<feature type="region of interest" description="Disordered" evidence="11">
    <location>
        <begin position="29"/>
        <end position="95"/>
    </location>
</feature>
<dbReference type="GO" id="GO:0015031">
    <property type="term" value="P:protein transport"/>
    <property type="evidence" value="ECO:0007669"/>
    <property type="project" value="UniProtKB-UniRule"/>
</dbReference>
<keyword evidence="7 10" id="KW-0653">Protein transport</keyword>
<dbReference type="NCBIfam" id="TIGR01352">
    <property type="entry name" value="tonB_Cterm"/>
    <property type="match status" value="1"/>
</dbReference>
<dbReference type="InterPro" id="IPR037682">
    <property type="entry name" value="TonB_C"/>
</dbReference>
<dbReference type="Pfam" id="PF03544">
    <property type="entry name" value="TonB_C"/>
    <property type="match status" value="1"/>
</dbReference>
<evidence type="ECO:0000256" key="9">
    <source>
        <dbReference type="ARBA" id="ARBA00023136"/>
    </source>
</evidence>
<evidence type="ECO:0000256" key="1">
    <source>
        <dbReference type="ARBA" id="ARBA00004383"/>
    </source>
</evidence>
<dbReference type="PANTHER" id="PTHR33446">
    <property type="entry name" value="PROTEIN TONB-RELATED"/>
    <property type="match status" value="1"/>
</dbReference>
<sequence length="209" mass="23790">MRYLMALVGGVVVAVLLFVFMQRMIMTDEDGAPSLDDGERIDFIRVERDEQVRERQRQRPEEPDEPEPPPPPPEMEIQQDQPPDAPQMDFDMPQLDIPTGMEGGAFVGGRSGGEGSGDGDVVPIVRIEPQWPREALMQGIEGWVRVEFTIREDGSVANPRVLESEPRRLFDRAALRAITRWRFRPRIVDGRPVERQATQTIEFNLEDAQ</sequence>
<dbReference type="PROSITE" id="PS52015">
    <property type="entry name" value="TONB_CTD"/>
    <property type="match status" value="1"/>
</dbReference>
<dbReference type="PANTHER" id="PTHR33446:SF14">
    <property type="entry name" value="PROTEIN TONB"/>
    <property type="match status" value="1"/>
</dbReference>
<dbReference type="AlphaFoldDB" id="A0AAP6JDJ8"/>
<dbReference type="Gene3D" id="3.30.1150.10">
    <property type="match status" value="1"/>
</dbReference>
<comment type="similarity">
    <text evidence="2 10">Belongs to the TonB family.</text>
</comment>
<dbReference type="GO" id="GO:0055085">
    <property type="term" value="P:transmembrane transport"/>
    <property type="evidence" value="ECO:0007669"/>
    <property type="project" value="InterPro"/>
</dbReference>
<dbReference type="RefSeq" id="WP_346050387.1">
    <property type="nucleotide sequence ID" value="NZ_JAYGII010000004.1"/>
</dbReference>
<feature type="domain" description="TonB C-terminal" evidence="12">
    <location>
        <begin position="116"/>
        <end position="209"/>
    </location>
</feature>
<dbReference type="InterPro" id="IPR006260">
    <property type="entry name" value="TonB/TolA_C"/>
</dbReference>
<keyword evidence="8" id="KW-1133">Transmembrane helix</keyword>
<keyword evidence="6" id="KW-0812">Transmembrane</keyword>
<evidence type="ECO:0000256" key="5">
    <source>
        <dbReference type="ARBA" id="ARBA00022519"/>
    </source>
</evidence>
<comment type="function">
    <text evidence="10">Interacts with outer membrane receptor proteins that carry out high-affinity binding and energy dependent uptake into the periplasmic space of specific substrates. It could act to transduce energy from the cytoplasmic membrane to specific energy-requiring processes in the outer membrane, resulting in the release into the periplasm of ligands bound by these outer membrane proteins.</text>
</comment>
<reference evidence="13 14" key="1">
    <citation type="submission" date="2023-12" db="EMBL/GenBank/DDBJ databases">
        <title>Whole-genome sequencing of halo(alkali)philic microorganisms from hypersaline lakes.</title>
        <authorList>
            <person name="Sorokin D.Y."/>
            <person name="Merkel A.Y."/>
            <person name="Messina E."/>
            <person name="Yakimov M."/>
        </authorList>
    </citation>
    <scope>NUCLEOTIDE SEQUENCE [LARGE SCALE GENOMIC DNA]</scope>
    <source>
        <strain evidence="13 14">AB-CW1</strain>
    </source>
</reference>
<evidence type="ECO:0000313" key="13">
    <source>
        <dbReference type="EMBL" id="MEA5444803.1"/>
    </source>
</evidence>
<evidence type="ECO:0000256" key="10">
    <source>
        <dbReference type="RuleBase" id="RU362123"/>
    </source>
</evidence>
<comment type="subcellular location">
    <subcellularLocation>
        <location evidence="1 10">Cell inner membrane</location>
        <topology evidence="1 10">Single-pass membrane protein</topology>
        <orientation evidence="1 10">Periplasmic side</orientation>
    </subcellularLocation>
</comment>
<dbReference type="EMBL" id="JAYGII010000004">
    <property type="protein sequence ID" value="MEA5444803.1"/>
    <property type="molecule type" value="Genomic_DNA"/>
</dbReference>
<dbReference type="Proteomes" id="UP001302316">
    <property type="component" value="Unassembled WGS sequence"/>
</dbReference>
<organism evidence="13 14">
    <name type="scientific">Natronospira elongata</name>
    <dbReference type="NCBI Taxonomy" id="3110268"/>
    <lineage>
        <taxon>Bacteria</taxon>
        <taxon>Pseudomonadati</taxon>
        <taxon>Pseudomonadota</taxon>
        <taxon>Gammaproteobacteria</taxon>
        <taxon>Natronospirales</taxon>
        <taxon>Natronospiraceae</taxon>
        <taxon>Natronospira</taxon>
    </lineage>
</organism>